<feature type="domain" description="FHA" evidence="2">
    <location>
        <begin position="239"/>
        <end position="298"/>
    </location>
</feature>
<dbReference type="Gene3D" id="2.60.200.20">
    <property type="match status" value="1"/>
</dbReference>
<dbReference type="InterPro" id="IPR008984">
    <property type="entry name" value="SMAD_FHA_dom_sf"/>
</dbReference>
<proteinExistence type="predicted"/>
<dbReference type="Proteomes" id="UP000286931">
    <property type="component" value="Unassembled WGS sequence"/>
</dbReference>
<gene>
    <name evidence="3" type="ORF">EHYA_00918</name>
</gene>
<sequence length="353" mass="38274">MWDAIVDVADVCHSEEWEPAGAEGAILARVDAAKAAWRARHGADARVELVVDRALLYTLSPADAQALRRLVGRGEASLVPVADTVILERAEADGLHVLSGDPFLDFRRRHPWIEAHPERFHHWRRDADGVRFVPAGIRPESPVARAEDVDDRHPDSARHPEIVRTRWRCVETSCAYARTWSGRLPVWPRVDGGGRAICPGCASALRAAGARRALREVALADHAGGASIERLPLEVGDTLVLGRGRIDNGYDLGGRGHRFGEAVRYVSRQHVLLRLTSGRAGEHVVAVDLGSANGTEVERWNGATYEPGRPLAADTEVILAPRDRLVLGGGVRVEVADRRIDVGTEAATEAAGG</sequence>
<evidence type="ECO:0000313" key="4">
    <source>
        <dbReference type="Proteomes" id="UP000286931"/>
    </source>
</evidence>
<keyword evidence="4" id="KW-1185">Reference proteome</keyword>
<reference evidence="3 4" key="1">
    <citation type="submission" date="2018-12" db="EMBL/GenBank/DDBJ databases">
        <title>Draft genome sequence of Embleya hyalina NBRC 13850T.</title>
        <authorList>
            <person name="Komaki H."/>
            <person name="Hosoyama A."/>
            <person name="Kimura A."/>
            <person name="Ichikawa N."/>
            <person name="Tamura T."/>
        </authorList>
    </citation>
    <scope>NUCLEOTIDE SEQUENCE [LARGE SCALE GENOMIC DNA]</scope>
    <source>
        <strain evidence="3 4">NBRC 13850</strain>
    </source>
</reference>
<evidence type="ECO:0000313" key="3">
    <source>
        <dbReference type="EMBL" id="GCD93275.1"/>
    </source>
</evidence>
<dbReference type="InterPro" id="IPR000253">
    <property type="entry name" value="FHA_dom"/>
</dbReference>
<dbReference type="PROSITE" id="PS50006">
    <property type="entry name" value="FHA_DOMAIN"/>
    <property type="match status" value="1"/>
</dbReference>
<dbReference type="RefSeq" id="WP_126635601.1">
    <property type="nucleotide sequence ID" value="NZ_BIFH01000014.1"/>
</dbReference>
<name>A0A401YF92_9ACTN</name>
<dbReference type="AlphaFoldDB" id="A0A401YF92"/>
<keyword evidence="1" id="KW-0597">Phosphoprotein</keyword>
<evidence type="ECO:0000259" key="2">
    <source>
        <dbReference type="PROSITE" id="PS50006"/>
    </source>
</evidence>
<comment type="caution">
    <text evidence="3">The sequence shown here is derived from an EMBL/GenBank/DDBJ whole genome shotgun (WGS) entry which is preliminary data.</text>
</comment>
<dbReference type="CDD" id="cd00060">
    <property type="entry name" value="FHA"/>
    <property type="match status" value="1"/>
</dbReference>
<organism evidence="3 4">
    <name type="scientific">Embleya hyalina</name>
    <dbReference type="NCBI Taxonomy" id="516124"/>
    <lineage>
        <taxon>Bacteria</taxon>
        <taxon>Bacillati</taxon>
        <taxon>Actinomycetota</taxon>
        <taxon>Actinomycetes</taxon>
        <taxon>Kitasatosporales</taxon>
        <taxon>Streptomycetaceae</taxon>
        <taxon>Embleya</taxon>
    </lineage>
</organism>
<dbReference type="Pfam" id="PF00498">
    <property type="entry name" value="FHA"/>
    <property type="match status" value="1"/>
</dbReference>
<accession>A0A401YF92</accession>
<dbReference type="EMBL" id="BIFH01000014">
    <property type="protein sequence ID" value="GCD93275.1"/>
    <property type="molecule type" value="Genomic_DNA"/>
</dbReference>
<dbReference type="OrthoDB" id="3971424at2"/>
<evidence type="ECO:0000256" key="1">
    <source>
        <dbReference type="ARBA" id="ARBA00022553"/>
    </source>
</evidence>
<dbReference type="SUPFAM" id="SSF49879">
    <property type="entry name" value="SMAD/FHA domain"/>
    <property type="match status" value="1"/>
</dbReference>
<protein>
    <recommendedName>
        <fullName evidence="2">FHA domain-containing protein</fullName>
    </recommendedName>
</protein>